<dbReference type="InParanoid" id="A0A2K1L8K0"/>
<proteinExistence type="predicted"/>
<evidence type="ECO:0000313" key="3">
    <source>
        <dbReference type="EnsemblPlants" id="PAC:32971542.CDS.1"/>
    </source>
</evidence>
<keyword evidence="1" id="KW-1133">Transmembrane helix</keyword>
<gene>
    <name evidence="2" type="ORF">PHYPA_000745</name>
</gene>
<dbReference type="Gramene" id="Pp3c1_16650V3.1">
    <property type="protein sequence ID" value="PAC:32971542.CDS.1"/>
    <property type="gene ID" value="Pp3c1_16650"/>
</dbReference>
<evidence type="ECO:0000313" key="4">
    <source>
        <dbReference type="Proteomes" id="UP000006727"/>
    </source>
</evidence>
<evidence type="ECO:0000256" key="1">
    <source>
        <dbReference type="SAM" id="Phobius"/>
    </source>
</evidence>
<name>A0A2K1L8K0_PHYPA</name>
<evidence type="ECO:0000313" key="2">
    <source>
        <dbReference type="EMBL" id="PNR62321.1"/>
    </source>
</evidence>
<reference evidence="3" key="3">
    <citation type="submission" date="2020-12" db="UniProtKB">
        <authorList>
            <consortium name="EnsemblPlants"/>
        </authorList>
    </citation>
    <scope>IDENTIFICATION</scope>
</reference>
<organism evidence="2">
    <name type="scientific">Physcomitrium patens</name>
    <name type="common">Spreading-leaved earth moss</name>
    <name type="synonym">Physcomitrella patens</name>
    <dbReference type="NCBI Taxonomy" id="3218"/>
    <lineage>
        <taxon>Eukaryota</taxon>
        <taxon>Viridiplantae</taxon>
        <taxon>Streptophyta</taxon>
        <taxon>Embryophyta</taxon>
        <taxon>Bryophyta</taxon>
        <taxon>Bryophytina</taxon>
        <taxon>Bryopsida</taxon>
        <taxon>Funariidae</taxon>
        <taxon>Funariales</taxon>
        <taxon>Funariaceae</taxon>
        <taxon>Physcomitrium</taxon>
    </lineage>
</organism>
<sequence>MNYYSKLEFLLNGLDKLTTLITLNFKGYTNLTSLLNELGTLTSLTTLNIEVCMFLVFLQIIRNKRHYLH</sequence>
<reference evidence="2 4" key="1">
    <citation type="journal article" date="2008" name="Science">
        <title>The Physcomitrella genome reveals evolutionary insights into the conquest of land by plants.</title>
        <authorList>
            <person name="Rensing S."/>
            <person name="Lang D."/>
            <person name="Zimmer A."/>
            <person name="Terry A."/>
            <person name="Salamov A."/>
            <person name="Shapiro H."/>
            <person name="Nishiyama T."/>
            <person name="Perroud P.-F."/>
            <person name="Lindquist E."/>
            <person name="Kamisugi Y."/>
            <person name="Tanahashi T."/>
            <person name="Sakakibara K."/>
            <person name="Fujita T."/>
            <person name="Oishi K."/>
            <person name="Shin-I T."/>
            <person name="Kuroki Y."/>
            <person name="Toyoda A."/>
            <person name="Suzuki Y."/>
            <person name="Hashimoto A."/>
            <person name="Yamaguchi K."/>
            <person name="Sugano A."/>
            <person name="Kohara Y."/>
            <person name="Fujiyama A."/>
            <person name="Anterola A."/>
            <person name="Aoki S."/>
            <person name="Ashton N."/>
            <person name="Barbazuk W.B."/>
            <person name="Barker E."/>
            <person name="Bennetzen J."/>
            <person name="Bezanilla M."/>
            <person name="Blankenship R."/>
            <person name="Cho S.H."/>
            <person name="Dutcher S."/>
            <person name="Estelle M."/>
            <person name="Fawcett J.A."/>
            <person name="Gundlach H."/>
            <person name="Hanada K."/>
            <person name="Heyl A."/>
            <person name="Hicks K.A."/>
            <person name="Hugh J."/>
            <person name="Lohr M."/>
            <person name="Mayer K."/>
            <person name="Melkozernov A."/>
            <person name="Murata T."/>
            <person name="Nelson D."/>
            <person name="Pils B."/>
            <person name="Prigge M."/>
            <person name="Reiss B."/>
            <person name="Renner T."/>
            <person name="Rombauts S."/>
            <person name="Rushton P."/>
            <person name="Sanderfoot A."/>
            <person name="Schween G."/>
            <person name="Shiu S.-H."/>
            <person name="Stueber K."/>
            <person name="Theodoulou F.L."/>
            <person name="Tu H."/>
            <person name="Van de Peer Y."/>
            <person name="Verrier P.J."/>
            <person name="Waters E."/>
            <person name="Wood A."/>
            <person name="Yang L."/>
            <person name="Cove D."/>
            <person name="Cuming A."/>
            <person name="Hasebe M."/>
            <person name="Lucas S."/>
            <person name="Mishler D.B."/>
            <person name="Reski R."/>
            <person name="Grigoriev I."/>
            <person name="Quatrano R.S."/>
            <person name="Boore J.L."/>
        </authorList>
    </citation>
    <scope>NUCLEOTIDE SEQUENCE [LARGE SCALE GENOMIC DNA]</scope>
    <source>
        <strain evidence="3 4">cv. Gransden 2004</strain>
    </source>
</reference>
<dbReference type="Gene3D" id="3.80.10.10">
    <property type="entry name" value="Ribonuclease Inhibitor"/>
    <property type="match status" value="1"/>
</dbReference>
<keyword evidence="1" id="KW-0812">Transmembrane</keyword>
<protein>
    <submittedName>
        <fullName evidence="2 3">Uncharacterized protein</fullName>
    </submittedName>
</protein>
<reference evidence="2 4" key="2">
    <citation type="journal article" date="2018" name="Plant J.">
        <title>The Physcomitrella patens chromosome-scale assembly reveals moss genome structure and evolution.</title>
        <authorList>
            <person name="Lang D."/>
            <person name="Ullrich K.K."/>
            <person name="Murat F."/>
            <person name="Fuchs J."/>
            <person name="Jenkins J."/>
            <person name="Haas F.B."/>
            <person name="Piednoel M."/>
            <person name="Gundlach H."/>
            <person name="Van Bel M."/>
            <person name="Meyberg R."/>
            <person name="Vives C."/>
            <person name="Morata J."/>
            <person name="Symeonidi A."/>
            <person name="Hiss M."/>
            <person name="Muchero W."/>
            <person name="Kamisugi Y."/>
            <person name="Saleh O."/>
            <person name="Blanc G."/>
            <person name="Decker E.L."/>
            <person name="van Gessel N."/>
            <person name="Grimwood J."/>
            <person name="Hayes R.D."/>
            <person name="Graham S.W."/>
            <person name="Gunter L.E."/>
            <person name="McDaniel S.F."/>
            <person name="Hoernstein S.N.W."/>
            <person name="Larsson A."/>
            <person name="Li F.W."/>
            <person name="Perroud P.F."/>
            <person name="Phillips J."/>
            <person name="Ranjan P."/>
            <person name="Rokshar D.S."/>
            <person name="Rothfels C.J."/>
            <person name="Schneider L."/>
            <person name="Shu S."/>
            <person name="Stevenson D.W."/>
            <person name="Thummler F."/>
            <person name="Tillich M."/>
            <person name="Villarreal Aguilar J.C."/>
            <person name="Widiez T."/>
            <person name="Wong G.K."/>
            <person name="Wymore A."/>
            <person name="Zhang Y."/>
            <person name="Zimmer A.D."/>
            <person name="Quatrano R.S."/>
            <person name="Mayer K.F.X."/>
            <person name="Goodstein D."/>
            <person name="Casacuberta J.M."/>
            <person name="Vandepoele K."/>
            <person name="Reski R."/>
            <person name="Cuming A.C."/>
            <person name="Tuskan G.A."/>
            <person name="Maumus F."/>
            <person name="Salse J."/>
            <person name="Schmutz J."/>
            <person name="Rensing S.A."/>
        </authorList>
    </citation>
    <scope>NUCLEOTIDE SEQUENCE [LARGE SCALE GENOMIC DNA]</scope>
    <source>
        <strain evidence="3 4">cv. Gransden 2004</strain>
    </source>
</reference>
<dbReference type="InterPro" id="IPR032675">
    <property type="entry name" value="LRR_dom_sf"/>
</dbReference>
<dbReference type="AlphaFoldDB" id="A0A2K1L8K0"/>
<keyword evidence="4" id="KW-1185">Reference proteome</keyword>
<accession>A0A2K1L8K0</accession>
<dbReference type="EMBL" id="ABEU02000001">
    <property type="protein sequence ID" value="PNR62321.1"/>
    <property type="molecule type" value="Genomic_DNA"/>
</dbReference>
<feature type="transmembrane region" description="Helical" evidence="1">
    <location>
        <begin position="38"/>
        <end position="61"/>
    </location>
</feature>
<dbReference type="EnsemblPlants" id="Pp3c1_16650V3.1">
    <property type="protein sequence ID" value="PAC:32971542.CDS.1"/>
    <property type="gene ID" value="Pp3c1_16650"/>
</dbReference>
<keyword evidence="1" id="KW-0472">Membrane</keyword>
<dbReference type="Proteomes" id="UP000006727">
    <property type="component" value="Chromosome 1"/>
</dbReference>